<dbReference type="Proteomes" id="UP000030539">
    <property type="component" value="Unassembled WGS sequence"/>
</dbReference>
<dbReference type="EMBL" id="JPXX01000029">
    <property type="protein sequence ID" value="KGQ36497.1"/>
    <property type="molecule type" value="Genomic_DNA"/>
</dbReference>
<comment type="similarity">
    <text evidence="1">Belongs to the myoviridae tail sheath protein family.</text>
</comment>
<dbReference type="Pfam" id="PF17482">
    <property type="entry name" value="Phage_sheath_1C"/>
    <property type="match status" value="1"/>
</dbReference>
<reference evidence="4 5" key="1">
    <citation type="submission" date="2014-08" db="EMBL/GenBank/DDBJ databases">
        <title>Chaperone-usher fimbriae in a diverse selection of Gallibacterium genomes.</title>
        <authorList>
            <person name="Kudirkiene E."/>
            <person name="Bager R.J."/>
            <person name="Johnson T.J."/>
            <person name="Bojesen A.M."/>
        </authorList>
    </citation>
    <scope>NUCLEOTIDE SEQUENCE [LARGE SCALE GENOMIC DNA]</scope>
    <source>
        <strain evidence="4 5">CCM5974</strain>
    </source>
</reference>
<evidence type="ECO:0000259" key="3">
    <source>
        <dbReference type="Pfam" id="PF17482"/>
    </source>
</evidence>
<dbReference type="InterPro" id="IPR007067">
    <property type="entry name" value="Tail_sheath"/>
</dbReference>
<dbReference type="STRING" id="155515.JP36_10235"/>
<name>A0A0A2Y048_9PAST</name>
<evidence type="ECO:0000313" key="4">
    <source>
        <dbReference type="EMBL" id="KGQ36497.1"/>
    </source>
</evidence>
<feature type="domain" description="Tail sheath protein C-terminal" evidence="3">
    <location>
        <begin position="367"/>
        <end position="467"/>
    </location>
</feature>
<dbReference type="PIRSF" id="PIRSF007349">
    <property type="entry name" value="Tsp_L"/>
    <property type="match status" value="1"/>
</dbReference>
<feature type="domain" description="Tail sheath protein subtilisin-like" evidence="2">
    <location>
        <begin position="202"/>
        <end position="358"/>
    </location>
</feature>
<dbReference type="RefSeq" id="WP_039174327.1">
    <property type="nucleotide sequence ID" value="NZ_JPXX01000029.1"/>
</dbReference>
<dbReference type="eggNOG" id="COG4386">
    <property type="taxonomic scope" value="Bacteria"/>
</dbReference>
<sequence length="470" mass="51121">MTKVEFDNIPTSLRKPGVYTEYNSRNAVTTLPTNESEVLIIAPMTTESETAFTLPQRIYSDKDAEALFGAGSWAHLMARIAIRNNNLLNLSVMGLKDHSAGVAATATLTFEGTVTMTGVVTAKIGGVDYQVRADKTETDTAVANRLMAVINGTADCPVTAKLNEKVLTLTAKCKGEVGNELTLATQVTAEGLTITSTAFDSGATNAELAPALASIAGTHYHIIVSPFTDDKNAKALKEHLVSVASPTEDKPGIGVMGWRDTMAAGTTFTEKLNSERLTVGWYKGAIEANALIAAGYAAIIAREEDPARPLNTLEILGLTEVDATQTPLLTEVNQALFHGLTPITVVNHTVQIMRALTTYTRNPTGEDDIAYLDLTTIRSLDYVRKSIQQRIRLRFPREKLLKRTEMAVRSEILDVLRLLEELEVVENVQQNKDKLLVQRNGQDPNRLDTVIPSDVVNGLHVVANRIDLIL</sequence>
<dbReference type="AlphaFoldDB" id="A0A0A2Y048"/>
<dbReference type="Pfam" id="PF04984">
    <property type="entry name" value="Phage_sheath_1"/>
    <property type="match status" value="1"/>
</dbReference>
<dbReference type="InterPro" id="IPR020287">
    <property type="entry name" value="Tail_sheath_C"/>
</dbReference>
<protein>
    <submittedName>
        <fullName evidence="4">Tail sheath protein</fullName>
    </submittedName>
</protein>
<evidence type="ECO:0000313" key="5">
    <source>
        <dbReference type="Proteomes" id="UP000030539"/>
    </source>
</evidence>
<dbReference type="InterPro" id="IPR035089">
    <property type="entry name" value="Phage_sheath_subtilisin"/>
</dbReference>
<evidence type="ECO:0000259" key="2">
    <source>
        <dbReference type="Pfam" id="PF04984"/>
    </source>
</evidence>
<proteinExistence type="inferred from homology"/>
<evidence type="ECO:0000256" key="1">
    <source>
        <dbReference type="ARBA" id="ARBA00008005"/>
    </source>
</evidence>
<accession>A0A0A2Y048</accession>
<comment type="caution">
    <text evidence="4">The sequence shown here is derived from an EMBL/GenBank/DDBJ whole genome shotgun (WGS) entry which is preliminary data.</text>
</comment>
<gene>
    <name evidence="4" type="ORF">JP36_10235</name>
</gene>
<organism evidence="4 5">
    <name type="scientific">Gallibacterium genomosp. 1</name>
    <dbReference type="NCBI Taxonomy" id="155515"/>
    <lineage>
        <taxon>Bacteria</taxon>
        <taxon>Pseudomonadati</taxon>
        <taxon>Pseudomonadota</taxon>
        <taxon>Gammaproteobacteria</taxon>
        <taxon>Pasteurellales</taxon>
        <taxon>Pasteurellaceae</taxon>
        <taxon>Gallibacterium</taxon>
    </lineage>
</organism>